<protein>
    <recommendedName>
        <fullName evidence="6">Phosphatidylglycerol lysyltransferase</fullName>
        <ecNumber evidence="6">2.3.2.3</ecNumber>
    </recommendedName>
    <alternativeName>
        <fullName evidence="6">Lysylphosphatidylglycerol synthase</fullName>
    </alternativeName>
</protein>
<comment type="function">
    <text evidence="6">Catalyzes the transfer of a lysyl group from L-lysyl-tRNA(Lys) to membrane-bound phosphatidylglycerol (PG), which produces lysylphosphatidylglycerol (LPG), a major component of the bacterial membrane with a positive net charge. LPG synthesis contributes to bacterial virulence as it is involved in the resistance mechanism against cationic antimicrobial peptides (CAMP) produces by the host's immune system (defensins, cathelicidins) and by the competing microorganisms.</text>
</comment>
<feature type="transmembrane region" description="Helical" evidence="6">
    <location>
        <begin position="309"/>
        <end position="325"/>
    </location>
</feature>
<evidence type="ECO:0000256" key="4">
    <source>
        <dbReference type="ARBA" id="ARBA00022989"/>
    </source>
</evidence>
<organism evidence="7 8">
    <name type="scientific">Weissella kandleri</name>
    <dbReference type="NCBI Taxonomy" id="1616"/>
    <lineage>
        <taxon>Bacteria</taxon>
        <taxon>Bacillati</taxon>
        <taxon>Bacillota</taxon>
        <taxon>Bacilli</taxon>
        <taxon>Lactobacillales</taxon>
        <taxon>Lactobacillaceae</taxon>
        <taxon>Weissella</taxon>
    </lineage>
</organism>
<comment type="catalytic activity">
    <reaction evidence="6">
        <text>L-lysyl-tRNA(Lys) + a 1,2-diacyl-sn-glycero-3-phospho-(1'-sn-glycerol) = a 1,2-diacyl-sn-glycero-3-phospho-1'-(3'-O-L-lysyl)-sn-glycerol + tRNA(Lys)</text>
        <dbReference type="Rhea" id="RHEA:10668"/>
        <dbReference type="Rhea" id="RHEA-COMP:9696"/>
        <dbReference type="Rhea" id="RHEA-COMP:9697"/>
        <dbReference type="ChEBI" id="CHEBI:64716"/>
        <dbReference type="ChEBI" id="CHEBI:75792"/>
        <dbReference type="ChEBI" id="CHEBI:78442"/>
        <dbReference type="ChEBI" id="CHEBI:78529"/>
        <dbReference type="EC" id="2.3.2.3"/>
    </reaction>
</comment>
<feature type="transmembrane region" description="Helical" evidence="6">
    <location>
        <begin position="117"/>
        <end position="139"/>
    </location>
</feature>
<gene>
    <name evidence="6" type="primary">mprF</name>
    <name evidence="7" type="ORF">IV73_GL001118</name>
</gene>
<reference evidence="7 8" key="1">
    <citation type="journal article" date="2015" name="Genome Announc.">
        <title>Expanding the biotechnology potential of lactobacilli through comparative genomics of 213 strains and associated genera.</title>
        <authorList>
            <person name="Sun Z."/>
            <person name="Harris H.M."/>
            <person name="McCann A."/>
            <person name="Guo C."/>
            <person name="Argimon S."/>
            <person name="Zhang W."/>
            <person name="Yang X."/>
            <person name="Jeffery I.B."/>
            <person name="Cooney J.C."/>
            <person name="Kagawa T.F."/>
            <person name="Liu W."/>
            <person name="Song Y."/>
            <person name="Salvetti E."/>
            <person name="Wrobel A."/>
            <person name="Rasinkangas P."/>
            <person name="Parkhill J."/>
            <person name="Rea M.C."/>
            <person name="O'Sullivan O."/>
            <person name="Ritari J."/>
            <person name="Douillard F.P."/>
            <person name="Paul Ross R."/>
            <person name="Yang R."/>
            <person name="Briner A.E."/>
            <person name="Felis G.E."/>
            <person name="de Vos W.M."/>
            <person name="Barrangou R."/>
            <person name="Klaenhammer T.R."/>
            <person name="Caufield P.W."/>
            <person name="Cui Y."/>
            <person name="Zhang H."/>
            <person name="O'Toole P.W."/>
        </authorList>
    </citation>
    <scope>NUCLEOTIDE SEQUENCE [LARGE SCALE GENOMIC DNA]</scope>
    <source>
        <strain evidence="7 8">DSM 20593</strain>
    </source>
</reference>
<keyword evidence="4 6" id="KW-1133">Transmembrane helix</keyword>
<keyword evidence="6" id="KW-0046">Antibiotic resistance</keyword>
<dbReference type="PANTHER" id="PTHR37693">
    <property type="entry name" value="PHOSPHATIDYLGLYCEROL LYSYLTRANSFERASE"/>
    <property type="match status" value="1"/>
</dbReference>
<evidence type="ECO:0000256" key="5">
    <source>
        <dbReference type="ARBA" id="ARBA00023136"/>
    </source>
</evidence>
<dbReference type="STRING" id="1616.IV73_GL001118"/>
<accession>A0A0R2JC18</accession>
<dbReference type="EMBL" id="JQBP01000005">
    <property type="protein sequence ID" value="KRN74841.1"/>
    <property type="molecule type" value="Genomic_DNA"/>
</dbReference>
<evidence type="ECO:0000256" key="2">
    <source>
        <dbReference type="ARBA" id="ARBA00022475"/>
    </source>
</evidence>
<sequence length="333" mass="37483">MFIIMLLLGGGILWWSMRGVNSADLQSSLATLKWGWVLVAVLAMVIYLLLEAVVVKILVDSKQETISWDNAIRVPLVEQLGNGITPFSSGGQPMQLIMLVRAGIDIGRASSILLMKFIVYQAMIVVNFIGALIIGYNYLQAHLHQMAWLVIFGFVIHLFVVSSLLLVMYWPTLTDRLVRLCLVPVKWFSPKRYTDWLSLLQDKMDNFHKESVRMGHDFKTLGKVVLATFLQLLFYYAIPYFILLALGQVHTNLIFVMALHILIVMVISLFPIPGGSGGAEAGFAMLFASFLPNSGALVLAMLIWRLITYYFGMFAGILAFNLPRIRKKQCRMS</sequence>
<evidence type="ECO:0000313" key="7">
    <source>
        <dbReference type="EMBL" id="KRN74841.1"/>
    </source>
</evidence>
<dbReference type="GO" id="GO:0006629">
    <property type="term" value="P:lipid metabolic process"/>
    <property type="evidence" value="ECO:0007669"/>
    <property type="project" value="UniProtKB-KW"/>
</dbReference>
<keyword evidence="2" id="KW-1003">Cell membrane</keyword>
<dbReference type="Pfam" id="PF03706">
    <property type="entry name" value="LPG_synthase_TM"/>
    <property type="match status" value="1"/>
</dbReference>
<comment type="caution">
    <text evidence="7">The sequence shown here is derived from an EMBL/GenBank/DDBJ whole genome shotgun (WGS) entry which is preliminary data.</text>
</comment>
<dbReference type="GO" id="GO:0050071">
    <property type="term" value="F:phosphatidylglycerol lysyltransferase activity"/>
    <property type="evidence" value="ECO:0007669"/>
    <property type="project" value="UniProtKB-EC"/>
</dbReference>
<dbReference type="PATRIC" id="fig|1616.3.peg.1148"/>
<dbReference type="GO" id="GO:0005886">
    <property type="term" value="C:plasma membrane"/>
    <property type="evidence" value="ECO:0007669"/>
    <property type="project" value="UniProtKB-SubCell"/>
</dbReference>
<evidence type="ECO:0000256" key="6">
    <source>
        <dbReference type="RuleBase" id="RU363042"/>
    </source>
</evidence>
<evidence type="ECO:0000256" key="3">
    <source>
        <dbReference type="ARBA" id="ARBA00022692"/>
    </source>
</evidence>
<feature type="transmembrane region" description="Helical" evidence="6">
    <location>
        <begin position="253"/>
        <end position="272"/>
    </location>
</feature>
<feature type="transmembrane region" description="Helical" evidence="6">
    <location>
        <begin position="145"/>
        <end position="170"/>
    </location>
</feature>
<keyword evidence="6" id="KW-0808">Transferase</keyword>
<keyword evidence="6" id="KW-0443">Lipid metabolism</keyword>
<keyword evidence="8" id="KW-1185">Reference proteome</keyword>
<keyword evidence="3 6" id="KW-0812">Transmembrane</keyword>
<dbReference type="EC" id="2.3.2.3" evidence="6"/>
<dbReference type="AlphaFoldDB" id="A0A0R2JC18"/>
<keyword evidence="5 6" id="KW-0472">Membrane</keyword>
<proteinExistence type="inferred from homology"/>
<dbReference type="Proteomes" id="UP000051655">
    <property type="component" value="Unassembled WGS sequence"/>
</dbReference>
<dbReference type="NCBIfam" id="TIGR00374">
    <property type="entry name" value="flippase-like domain"/>
    <property type="match status" value="1"/>
</dbReference>
<evidence type="ECO:0000313" key="8">
    <source>
        <dbReference type="Proteomes" id="UP000051655"/>
    </source>
</evidence>
<name>A0A0R2JC18_9LACO</name>
<comment type="subcellular location">
    <subcellularLocation>
        <location evidence="1 6">Cell membrane</location>
        <topology evidence="1 6">Multi-pass membrane protein</topology>
    </subcellularLocation>
</comment>
<dbReference type="PANTHER" id="PTHR37693:SF1">
    <property type="entry name" value="INTEGRAL MEMBRANE PROTEIN"/>
    <property type="match status" value="1"/>
</dbReference>
<dbReference type="InterPro" id="IPR022791">
    <property type="entry name" value="L-PG_synthase/AglD"/>
</dbReference>
<dbReference type="GO" id="GO:0046677">
    <property type="term" value="P:response to antibiotic"/>
    <property type="evidence" value="ECO:0007669"/>
    <property type="project" value="UniProtKB-KW"/>
</dbReference>
<comment type="similarity">
    <text evidence="6">Belongs to the LPG synthase family.</text>
</comment>
<feature type="transmembrane region" description="Helical" evidence="6">
    <location>
        <begin position="38"/>
        <end position="59"/>
    </location>
</feature>
<feature type="transmembrane region" description="Helical" evidence="6">
    <location>
        <begin position="224"/>
        <end position="247"/>
    </location>
</feature>
<evidence type="ECO:0000256" key="1">
    <source>
        <dbReference type="ARBA" id="ARBA00004651"/>
    </source>
</evidence>